<evidence type="ECO:0000313" key="8">
    <source>
        <dbReference type="EMBL" id="MBL6456128.1"/>
    </source>
</evidence>
<sequence>MNHFPQDGLRPPPSPDAAPAGRRLPAHGAATPSRALVRIAAPELARRAQLEKTRGRLVVAAGGFALLFGAVTLKLAFATLIDPMTPKPRAAVRMPTGEPNVGRAAITDRNGEVLAVSLQVTELYANPQEINDPEAAADKLLRVLPSLDRERLVARISPRMVPGTERPVEFAYIARNLPPRQQQAINDLGIAGFHFRPAERRFYPQGSAAAHVLGQVDVDGRGIAGVERSFDERLRTDHSPLRLSVDVRVQVALREAVQKAISDYNGIGGAGVVMDINTAEVLAMVSLPDYDASDPGGLQRRQAAAPATAAAASLARPVVARPATPRPPSQDTDPHFNRATVGLYEPGSTFKLLTAAMALELGTANLWSSFDASRPIRYGRFTISDYKGKNRVLSLPEVLAYSSNLGAAHMAMGVGPARHREFMVRMGMLQRLQVELPETARPLAPSANGWRDINTMTVAFGHGISVSPLHVVTGISALANGGILRSPTLLAQPADVQREGTRVISERTSETMRKLMRLVVTDGSGKGADVAGYFVGGKTGTAQKVGPRGGYLEDKRIAAFVGAFPLNAPRYAIYVMVDEPKPNAQSHGYATAGWVAAPAAGAVIRRVAPILGMVPETDRIPQIQQTLAVPLQPGRPPRAAPPAGAPQAPAPGPRTAPAAAAPAPAPAPAPALVPPAPSLRRTDAAPPEGLLRFVAGPVSPREAGLAPR</sequence>
<dbReference type="InterPro" id="IPR012338">
    <property type="entry name" value="Beta-lactam/transpept-like"/>
</dbReference>
<dbReference type="Proteomes" id="UP000606490">
    <property type="component" value="Unassembled WGS sequence"/>
</dbReference>
<evidence type="ECO:0000259" key="7">
    <source>
        <dbReference type="Pfam" id="PF03717"/>
    </source>
</evidence>
<dbReference type="InterPro" id="IPR001460">
    <property type="entry name" value="PCN-bd_Tpept"/>
</dbReference>
<keyword evidence="5" id="KW-1133">Transmembrane helix</keyword>
<feature type="region of interest" description="Disordered" evidence="4">
    <location>
        <begin position="317"/>
        <end position="337"/>
    </location>
</feature>
<evidence type="ECO:0000259" key="6">
    <source>
        <dbReference type="Pfam" id="PF00905"/>
    </source>
</evidence>
<feature type="transmembrane region" description="Helical" evidence="5">
    <location>
        <begin position="57"/>
        <end position="81"/>
    </location>
</feature>
<evidence type="ECO:0000256" key="1">
    <source>
        <dbReference type="ARBA" id="ARBA00004370"/>
    </source>
</evidence>
<comment type="subcellular location">
    <subcellularLocation>
        <location evidence="1">Membrane</location>
    </subcellularLocation>
</comment>
<evidence type="ECO:0000256" key="4">
    <source>
        <dbReference type="SAM" id="MobiDB-lite"/>
    </source>
</evidence>
<keyword evidence="5" id="KW-0812">Transmembrane</keyword>
<dbReference type="PANTHER" id="PTHR30627:SF1">
    <property type="entry name" value="PEPTIDOGLYCAN D,D-TRANSPEPTIDASE FTSI"/>
    <property type="match status" value="1"/>
</dbReference>
<keyword evidence="2" id="KW-0645">Protease</keyword>
<dbReference type="InterPro" id="IPR036138">
    <property type="entry name" value="PBP_dimer_sf"/>
</dbReference>
<feature type="region of interest" description="Disordered" evidence="4">
    <location>
        <begin position="1"/>
        <end position="31"/>
    </location>
</feature>
<accession>A0ABS1V744</accession>
<feature type="region of interest" description="Disordered" evidence="4">
    <location>
        <begin position="631"/>
        <end position="708"/>
    </location>
</feature>
<dbReference type="Gene3D" id="3.40.710.10">
    <property type="entry name" value="DD-peptidase/beta-lactamase superfamily"/>
    <property type="match status" value="1"/>
</dbReference>
<dbReference type="InterPro" id="IPR005311">
    <property type="entry name" value="PBP_dimer"/>
</dbReference>
<name>A0ABS1V744_9PROT</name>
<dbReference type="Gene3D" id="3.30.450.330">
    <property type="match status" value="1"/>
</dbReference>
<dbReference type="RefSeq" id="WP_202825862.1">
    <property type="nucleotide sequence ID" value="NZ_JAEUXJ010000004.1"/>
</dbReference>
<evidence type="ECO:0000313" key="9">
    <source>
        <dbReference type="Proteomes" id="UP000606490"/>
    </source>
</evidence>
<feature type="domain" description="Penicillin-binding protein dimerisation" evidence="7">
    <location>
        <begin position="101"/>
        <end position="235"/>
    </location>
</feature>
<feature type="compositionally biased region" description="Pro residues" evidence="4">
    <location>
        <begin position="633"/>
        <end position="654"/>
    </location>
</feature>
<evidence type="ECO:0000256" key="5">
    <source>
        <dbReference type="SAM" id="Phobius"/>
    </source>
</evidence>
<protein>
    <submittedName>
        <fullName evidence="8">Penicillin-binding protein 2</fullName>
    </submittedName>
</protein>
<organism evidence="8 9">
    <name type="scientific">Belnapia mucosa</name>
    <dbReference type="NCBI Taxonomy" id="2804532"/>
    <lineage>
        <taxon>Bacteria</taxon>
        <taxon>Pseudomonadati</taxon>
        <taxon>Pseudomonadota</taxon>
        <taxon>Alphaproteobacteria</taxon>
        <taxon>Acetobacterales</taxon>
        <taxon>Roseomonadaceae</taxon>
        <taxon>Belnapia</taxon>
    </lineage>
</organism>
<evidence type="ECO:0000256" key="3">
    <source>
        <dbReference type="ARBA" id="ARBA00023136"/>
    </source>
</evidence>
<keyword evidence="9" id="KW-1185">Reference proteome</keyword>
<dbReference type="Gene3D" id="3.90.1310.10">
    <property type="entry name" value="Penicillin-binding protein 2a (Domain 2)"/>
    <property type="match status" value="1"/>
</dbReference>
<proteinExistence type="predicted"/>
<keyword evidence="3 5" id="KW-0472">Membrane</keyword>
<feature type="compositionally biased region" description="Pro residues" evidence="4">
    <location>
        <begin position="663"/>
        <end position="677"/>
    </location>
</feature>
<dbReference type="InterPro" id="IPR050515">
    <property type="entry name" value="Beta-lactam/transpept"/>
</dbReference>
<gene>
    <name evidence="8" type="ORF">JMJ55_12400</name>
</gene>
<dbReference type="PANTHER" id="PTHR30627">
    <property type="entry name" value="PEPTIDOGLYCAN D,D-TRANSPEPTIDASE"/>
    <property type="match status" value="1"/>
</dbReference>
<feature type="domain" description="Penicillin-binding protein transpeptidase" evidence="6">
    <location>
        <begin position="269"/>
        <end position="588"/>
    </location>
</feature>
<dbReference type="EMBL" id="JAEUXJ010000004">
    <property type="protein sequence ID" value="MBL6456128.1"/>
    <property type="molecule type" value="Genomic_DNA"/>
</dbReference>
<reference evidence="8 9" key="1">
    <citation type="submission" date="2021-01" db="EMBL/GenBank/DDBJ databases">
        <title>Belnapia mucosa sp. nov. and Belnapia arida sp. nov., isolated from the Tabernas Desert (Almeria, Spain).</title>
        <authorList>
            <person name="Molina-Menor E."/>
            <person name="Vidal-Verdu A."/>
            <person name="Calonge A."/>
            <person name="Satari L."/>
            <person name="Pereto Magraner J."/>
            <person name="Porcar Miralles M."/>
        </authorList>
    </citation>
    <scope>NUCLEOTIDE SEQUENCE [LARGE SCALE GENOMIC DNA]</scope>
    <source>
        <strain evidence="8 9">T6</strain>
    </source>
</reference>
<keyword evidence="2" id="KW-0378">Hydrolase</keyword>
<dbReference type="Pfam" id="PF00905">
    <property type="entry name" value="Transpeptidase"/>
    <property type="match status" value="1"/>
</dbReference>
<comment type="caution">
    <text evidence="8">The sequence shown here is derived from an EMBL/GenBank/DDBJ whole genome shotgun (WGS) entry which is preliminary data.</text>
</comment>
<keyword evidence="2" id="KW-0121">Carboxypeptidase</keyword>
<evidence type="ECO:0000256" key="2">
    <source>
        <dbReference type="ARBA" id="ARBA00022645"/>
    </source>
</evidence>
<dbReference type="Pfam" id="PF03717">
    <property type="entry name" value="PBP_dimer"/>
    <property type="match status" value="1"/>
</dbReference>
<dbReference type="SUPFAM" id="SSF56519">
    <property type="entry name" value="Penicillin binding protein dimerisation domain"/>
    <property type="match status" value="1"/>
</dbReference>
<dbReference type="SUPFAM" id="SSF56601">
    <property type="entry name" value="beta-lactamase/transpeptidase-like"/>
    <property type="match status" value="1"/>
</dbReference>